<dbReference type="EMBL" id="JAAGMK010000946">
    <property type="protein sequence ID" value="NEB88922.1"/>
    <property type="molecule type" value="Genomic_DNA"/>
</dbReference>
<sequence>MDTDLIVLDETGRHEDLREQVGGILALVAPLVKPTTGLDLPALVSVRIVPVETWQSEQAAETARLLRAYRELMPFWTRPGITLLGTAMLRTFRRISADMGGVMVMGATQPGPGADESQTLLVPEALEHTGVLSDPHYLTQMIVHELVHHAQSRASRHRADWAAHTPKALLRGNGVSFLEEGHARWADQVITRDLFGTAVDADSAPKSERYREVAKRKEIARHKPKASPYEVGRVLVESAIDTVGTQELNAVWSNARLLPSKGEVADAVAALAADKPTRPKLWASRLGSTAFTATGVRTFID</sequence>
<reference evidence="1" key="1">
    <citation type="submission" date="2020-01" db="EMBL/GenBank/DDBJ databases">
        <title>Insect and environment-associated Actinomycetes.</title>
        <authorList>
            <person name="Currrie C."/>
            <person name="Chevrette M."/>
            <person name="Carlson C."/>
            <person name="Stubbendieck R."/>
            <person name="Wendt-Pienkowski E."/>
        </authorList>
    </citation>
    <scope>NUCLEOTIDE SEQUENCE</scope>
    <source>
        <strain evidence="1">SID505</strain>
    </source>
</reference>
<accession>A0A6G3T1R4</accession>
<gene>
    <name evidence="1" type="ORF">G3I43_32870</name>
</gene>
<organism evidence="1">
    <name type="scientific">Streptomyces anulatus</name>
    <name type="common">Streptomyces chrysomallus</name>
    <dbReference type="NCBI Taxonomy" id="1892"/>
    <lineage>
        <taxon>Bacteria</taxon>
        <taxon>Bacillati</taxon>
        <taxon>Actinomycetota</taxon>
        <taxon>Actinomycetes</taxon>
        <taxon>Kitasatosporales</taxon>
        <taxon>Streptomycetaceae</taxon>
        <taxon>Streptomyces</taxon>
    </lineage>
</organism>
<evidence type="ECO:0000313" key="1">
    <source>
        <dbReference type="EMBL" id="NEB88922.1"/>
    </source>
</evidence>
<proteinExistence type="predicted"/>
<dbReference type="AlphaFoldDB" id="A0A6G3T1R4"/>
<comment type="caution">
    <text evidence="1">The sequence shown here is derived from an EMBL/GenBank/DDBJ whole genome shotgun (WGS) entry which is preliminary data.</text>
</comment>
<dbReference type="RefSeq" id="WP_164260441.1">
    <property type="nucleotide sequence ID" value="NZ_JAAGMK010000946.1"/>
</dbReference>
<name>A0A6G3T1R4_STRAQ</name>
<evidence type="ECO:0008006" key="2">
    <source>
        <dbReference type="Google" id="ProtNLM"/>
    </source>
</evidence>
<protein>
    <recommendedName>
        <fullName evidence="2">Zinc-dependent metalloprotease</fullName>
    </recommendedName>
</protein>